<dbReference type="PANTHER" id="PTHR11604:SF0">
    <property type="entry name" value="PROFILIN"/>
    <property type="match status" value="1"/>
</dbReference>
<dbReference type="SUPFAM" id="SSF55770">
    <property type="entry name" value="Profilin (actin-binding protein)"/>
    <property type="match status" value="1"/>
</dbReference>
<reference evidence="7 8" key="1">
    <citation type="submission" date="2020-12" db="EMBL/GenBank/DDBJ databases">
        <title>Metabolic potential, ecology and presence of endohyphal bacteria is reflected in genomic diversity of Mucoromycotina.</title>
        <authorList>
            <person name="Muszewska A."/>
            <person name="Okrasinska A."/>
            <person name="Steczkiewicz K."/>
            <person name="Drgas O."/>
            <person name="Orlowska M."/>
            <person name="Perlinska-Lenart U."/>
            <person name="Aleksandrzak-Piekarczyk T."/>
            <person name="Szatraj K."/>
            <person name="Zielenkiewicz U."/>
            <person name="Pilsyk S."/>
            <person name="Malc E."/>
            <person name="Mieczkowski P."/>
            <person name="Kruszewska J.S."/>
            <person name="Biernat P."/>
            <person name="Pawlowska J."/>
        </authorList>
    </citation>
    <scope>NUCLEOTIDE SEQUENCE [LARGE SCALE GENOMIC DNA]</scope>
    <source>
        <strain evidence="7 8">CBS 142.35</strain>
    </source>
</reference>
<dbReference type="PROSITE" id="PS00414">
    <property type="entry name" value="PROFILIN"/>
    <property type="match status" value="1"/>
</dbReference>
<dbReference type="InterPro" id="IPR048278">
    <property type="entry name" value="PFN"/>
</dbReference>
<dbReference type="SMART" id="SM00392">
    <property type="entry name" value="PROF"/>
    <property type="match status" value="1"/>
</dbReference>
<dbReference type="CDD" id="cd00148">
    <property type="entry name" value="PROF"/>
    <property type="match status" value="1"/>
</dbReference>
<organism evidence="7 8">
    <name type="scientific">Circinella minor</name>
    <dbReference type="NCBI Taxonomy" id="1195481"/>
    <lineage>
        <taxon>Eukaryota</taxon>
        <taxon>Fungi</taxon>
        <taxon>Fungi incertae sedis</taxon>
        <taxon>Mucoromycota</taxon>
        <taxon>Mucoromycotina</taxon>
        <taxon>Mucoromycetes</taxon>
        <taxon>Mucorales</taxon>
        <taxon>Lichtheimiaceae</taxon>
        <taxon>Circinella</taxon>
    </lineage>
</organism>
<dbReference type="PANTHER" id="PTHR11604">
    <property type="entry name" value="PROFILIN"/>
    <property type="match status" value="1"/>
</dbReference>
<dbReference type="GO" id="GO:0003785">
    <property type="term" value="F:actin monomer binding"/>
    <property type="evidence" value="ECO:0007669"/>
    <property type="project" value="TreeGrafter"/>
</dbReference>
<evidence type="ECO:0000256" key="4">
    <source>
        <dbReference type="ARBA" id="ARBA00023203"/>
    </source>
</evidence>
<dbReference type="InterPro" id="IPR036140">
    <property type="entry name" value="PFN_sf"/>
</dbReference>
<protein>
    <recommendedName>
        <fullName evidence="6">Profilin</fullName>
    </recommendedName>
</protein>
<dbReference type="Gene3D" id="3.30.450.30">
    <property type="entry name" value="Dynein light chain 2a, cytoplasmic"/>
    <property type="match status" value="1"/>
</dbReference>
<sequence length="123" mass="13122">MSWQPYVDRLVGDGDARQAAIFGLDGTELATSPSFKVSATEAQNIIAGIGGTAVHSGYKIAGVKYFILKHDDRSVFCKKGSSGAYMVKTKQHLLIGVYTEGIAPTKCEKAVQTLADYLSGIGY</sequence>
<keyword evidence="5" id="KW-0206">Cytoskeleton</keyword>
<evidence type="ECO:0000256" key="6">
    <source>
        <dbReference type="RuleBase" id="RU003909"/>
    </source>
</evidence>
<keyword evidence="8" id="KW-1185">Reference proteome</keyword>
<evidence type="ECO:0000256" key="1">
    <source>
        <dbReference type="ARBA" id="ARBA00004245"/>
    </source>
</evidence>
<accession>A0A8H7S5H8</accession>
<dbReference type="InterPro" id="IPR027310">
    <property type="entry name" value="Profilin_CS"/>
</dbReference>
<dbReference type="GO" id="GO:0005938">
    <property type="term" value="C:cell cortex"/>
    <property type="evidence" value="ECO:0007669"/>
    <property type="project" value="TreeGrafter"/>
</dbReference>
<dbReference type="EMBL" id="JAEPRB010000091">
    <property type="protein sequence ID" value="KAG2222117.1"/>
    <property type="molecule type" value="Genomic_DNA"/>
</dbReference>
<evidence type="ECO:0000256" key="2">
    <source>
        <dbReference type="ARBA" id="ARBA00010058"/>
    </source>
</evidence>
<name>A0A8H7S5H8_9FUNG</name>
<evidence type="ECO:0000256" key="3">
    <source>
        <dbReference type="ARBA" id="ARBA00022490"/>
    </source>
</evidence>
<keyword evidence="4 6" id="KW-0009">Actin-binding</keyword>
<keyword evidence="3" id="KW-0963">Cytoplasm</keyword>
<evidence type="ECO:0000313" key="7">
    <source>
        <dbReference type="EMBL" id="KAG2222117.1"/>
    </source>
</evidence>
<dbReference type="InterPro" id="IPR005455">
    <property type="entry name" value="PFN_euk"/>
</dbReference>
<gene>
    <name evidence="7" type="ORF">INT45_007553</name>
</gene>
<comment type="similarity">
    <text evidence="2 6">Belongs to the profilin family.</text>
</comment>
<proteinExistence type="inferred from homology"/>
<dbReference type="PRINTS" id="PR00392">
    <property type="entry name" value="PROFILIN"/>
</dbReference>
<dbReference type="AlphaFoldDB" id="A0A8H7S5H8"/>
<evidence type="ECO:0000256" key="5">
    <source>
        <dbReference type="ARBA" id="ARBA00023212"/>
    </source>
</evidence>
<comment type="caution">
    <text evidence="7">The sequence shown here is derived from an EMBL/GenBank/DDBJ whole genome shotgun (WGS) entry which is preliminary data.</text>
</comment>
<dbReference type="Proteomes" id="UP000646827">
    <property type="component" value="Unassembled WGS sequence"/>
</dbReference>
<dbReference type="Pfam" id="PF00235">
    <property type="entry name" value="Profilin"/>
    <property type="match status" value="1"/>
</dbReference>
<dbReference type="GO" id="GO:0005856">
    <property type="term" value="C:cytoskeleton"/>
    <property type="evidence" value="ECO:0007669"/>
    <property type="project" value="UniProtKB-SubCell"/>
</dbReference>
<evidence type="ECO:0000313" key="8">
    <source>
        <dbReference type="Proteomes" id="UP000646827"/>
    </source>
</evidence>
<dbReference type="OrthoDB" id="421374at2759"/>
<comment type="subcellular location">
    <subcellularLocation>
        <location evidence="1">Cytoplasm</location>
        <location evidence="1">Cytoskeleton</location>
    </subcellularLocation>
</comment>